<comment type="subcellular location">
    <subcellularLocation>
        <location evidence="15">Cell membrane</location>
        <topology evidence="15">Single-pass membrane protein</topology>
    </subcellularLocation>
    <subcellularLocation>
        <location evidence="14">Endomembrane system</location>
        <topology evidence="14">Single-pass membrane protein</topology>
    </subcellularLocation>
</comment>
<keyword evidence="10 15" id="KW-0066">ATP synthesis</keyword>
<keyword evidence="2 15" id="KW-0813">Transport</keyword>
<dbReference type="GO" id="GO:0046933">
    <property type="term" value="F:proton-transporting ATP synthase activity, rotational mechanism"/>
    <property type="evidence" value="ECO:0007669"/>
    <property type="project" value="UniProtKB-UniRule"/>
</dbReference>
<evidence type="ECO:0000256" key="2">
    <source>
        <dbReference type="ARBA" id="ARBA00022448"/>
    </source>
</evidence>
<dbReference type="Proteomes" id="UP000294462">
    <property type="component" value="Chromosome"/>
</dbReference>
<name>A0A451DIS3_9GAMM</name>
<keyword evidence="6 15" id="KW-0375">Hydrogen ion transport</keyword>
<evidence type="ECO:0000256" key="7">
    <source>
        <dbReference type="ARBA" id="ARBA00022989"/>
    </source>
</evidence>
<evidence type="ECO:0000256" key="11">
    <source>
        <dbReference type="ARBA" id="ARBA00025198"/>
    </source>
</evidence>
<comment type="function">
    <text evidence="11 15">F(1)F(0) ATP synthase produces ATP from ADP in the presence of a proton or sodium gradient. F-type ATPases consist of two structural domains, F(1) containing the extramembraneous catalytic core and F(0) containing the membrane proton channel, linked together by a central stalk and a peripheral stalk. During catalysis, ATP synthesis in the catalytic domain of F(1) is coupled via a rotary mechanism of the central stalk subunits to proton translocation.</text>
</comment>
<reference evidence="17 18" key="1">
    <citation type="submission" date="2019-02" db="EMBL/GenBank/DDBJ databases">
        <authorList>
            <person name="Manzano-Marin A."/>
            <person name="Manzano-Marin A."/>
        </authorList>
    </citation>
    <scope>NUCLEOTIDE SEQUENCE [LARGE SCALE GENOMIC DNA]</scope>
    <source>
        <strain evidence="17 18">ErCipseudotaxifoliae</strain>
    </source>
</reference>
<keyword evidence="7 15" id="KW-1133">Transmembrane helix</keyword>
<dbReference type="GO" id="GO:0046961">
    <property type="term" value="F:proton-transporting ATPase activity, rotational mechanism"/>
    <property type="evidence" value="ECO:0007669"/>
    <property type="project" value="TreeGrafter"/>
</dbReference>
<feature type="transmembrane region" description="Helical" evidence="15">
    <location>
        <begin position="6"/>
        <end position="26"/>
    </location>
</feature>
<dbReference type="Gene3D" id="1.20.5.620">
    <property type="entry name" value="F1F0 ATP synthase subunit B, membrane domain"/>
    <property type="match status" value="1"/>
</dbReference>
<dbReference type="SUPFAM" id="SSF81573">
    <property type="entry name" value="F1F0 ATP synthase subunit B, membrane domain"/>
    <property type="match status" value="1"/>
</dbReference>
<dbReference type="GO" id="GO:0012505">
    <property type="term" value="C:endomembrane system"/>
    <property type="evidence" value="ECO:0007669"/>
    <property type="project" value="UniProtKB-SubCell"/>
</dbReference>
<keyword evidence="5 15" id="KW-0812">Transmembrane</keyword>
<evidence type="ECO:0000256" key="3">
    <source>
        <dbReference type="ARBA" id="ARBA00022475"/>
    </source>
</evidence>
<evidence type="ECO:0000256" key="5">
    <source>
        <dbReference type="ARBA" id="ARBA00022692"/>
    </source>
</evidence>
<dbReference type="InterPro" id="IPR028987">
    <property type="entry name" value="ATP_synth_B-like_membr_sf"/>
</dbReference>
<evidence type="ECO:0000256" key="4">
    <source>
        <dbReference type="ARBA" id="ARBA00022547"/>
    </source>
</evidence>
<dbReference type="PANTHER" id="PTHR33445">
    <property type="entry name" value="ATP SYNTHASE SUBUNIT B', CHLOROPLASTIC"/>
    <property type="match status" value="1"/>
</dbReference>
<comment type="subunit">
    <text evidence="13">F-type ATPases have 2 components, F(1) - the catalytic core - and F(0) - the membrane proton channel. F(1) has five subunits: alpha(3), beta(3), gamma(1), delta(1), epsilon(1). F(0) has four main subunits: a(1), b(2) and c(10-14). The alpha and beta chains form an alternating ring which encloses part of the gamma chain. F(1) is attached to F(0) by a central stalk formed by the gamma and epsilon chains, while a peripheral stalk is formed by the delta and b chains.</text>
</comment>
<keyword evidence="9 15" id="KW-0472">Membrane</keyword>
<gene>
    <name evidence="15 17" type="primary">atpF</name>
    <name evidence="17" type="ORF">ERCIPSTX3056_025</name>
</gene>
<evidence type="ECO:0000256" key="14">
    <source>
        <dbReference type="ARBA" id="ARBA00037847"/>
    </source>
</evidence>
<dbReference type="CDD" id="cd06503">
    <property type="entry name" value="ATP-synt_Fo_b"/>
    <property type="match status" value="1"/>
</dbReference>
<dbReference type="OrthoDB" id="9788020at2"/>
<keyword evidence="8 15" id="KW-0406">Ion transport</keyword>
<evidence type="ECO:0000256" key="13">
    <source>
        <dbReference type="ARBA" id="ARBA00026054"/>
    </source>
</evidence>
<dbReference type="NCBIfam" id="NF004413">
    <property type="entry name" value="PRK05759.1-4"/>
    <property type="match status" value="1"/>
</dbReference>
<dbReference type="GO" id="GO:0005886">
    <property type="term" value="C:plasma membrane"/>
    <property type="evidence" value="ECO:0007669"/>
    <property type="project" value="UniProtKB-SubCell"/>
</dbReference>
<accession>A0A451DIS3</accession>
<dbReference type="InterPro" id="IPR002146">
    <property type="entry name" value="ATP_synth_b/b'su_bac/chlpt"/>
</dbReference>
<comment type="similarity">
    <text evidence="1 15 16">Belongs to the ATPase B chain family.</text>
</comment>
<evidence type="ECO:0000256" key="10">
    <source>
        <dbReference type="ARBA" id="ARBA00023310"/>
    </source>
</evidence>
<evidence type="ECO:0000313" key="18">
    <source>
        <dbReference type="Proteomes" id="UP000294462"/>
    </source>
</evidence>
<protein>
    <recommendedName>
        <fullName evidence="15">ATP synthase subunit b</fullName>
    </recommendedName>
    <alternativeName>
        <fullName evidence="15">ATP synthase F(0) sector subunit b</fullName>
    </alternativeName>
    <alternativeName>
        <fullName evidence="15">ATPase subunit I</fullName>
    </alternativeName>
    <alternativeName>
        <fullName evidence="15">F-type ATPase subunit b</fullName>
        <shortName evidence="15">F-ATPase subunit b</shortName>
    </alternativeName>
</protein>
<evidence type="ECO:0000256" key="16">
    <source>
        <dbReference type="RuleBase" id="RU003848"/>
    </source>
</evidence>
<dbReference type="HAMAP" id="MF_01398">
    <property type="entry name" value="ATP_synth_b_bprime"/>
    <property type="match status" value="1"/>
</dbReference>
<dbReference type="KEGG" id="ehd:ERCIPSTX3056_025"/>
<dbReference type="NCBIfam" id="TIGR01144">
    <property type="entry name" value="ATP_synt_b"/>
    <property type="match status" value="1"/>
</dbReference>
<dbReference type="InterPro" id="IPR005864">
    <property type="entry name" value="ATP_synth_F0_bsu_bac"/>
</dbReference>
<organism evidence="17 18">
    <name type="scientific">Candidatus Erwinia haradaeae</name>
    <dbReference type="NCBI Taxonomy" id="1922217"/>
    <lineage>
        <taxon>Bacteria</taxon>
        <taxon>Pseudomonadati</taxon>
        <taxon>Pseudomonadota</taxon>
        <taxon>Gammaproteobacteria</taxon>
        <taxon>Enterobacterales</taxon>
        <taxon>Erwiniaceae</taxon>
        <taxon>Erwinia</taxon>
    </lineage>
</organism>
<dbReference type="Pfam" id="PF00430">
    <property type="entry name" value="ATP-synt_B"/>
    <property type="match status" value="1"/>
</dbReference>
<evidence type="ECO:0000256" key="8">
    <source>
        <dbReference type="ARBA" id="ARBA00023065"/>
    </source>
</evidence>
<comment type="function">
    <text evidence="12">Component of the F(0) channel, it forms part of the peripheral stalk, linking F(1) to F(0). The b'-subunit is a diverged and duplicated form of b found in plants and photosynthetic bacteria.</text>
</comment>
<sequence length="161" mass="18215">MSINATILGQAIAFILFVWFCMHYIWPPLIGAIEKRQRAITDNLVFAENTRKEIEIIRSNANNFLKEAKKDAQAIIEIANTRYSQILETATIEAEKERKKIVTQAIAHINIERQRATQELCAQLAILTVSGAEKILERSINESDHTNIINTLITKLSKGIV</sequence>
<evidence type="ECO:0000256" key="6">
    <source>
        <dbReference type="ARBA" id="ARBA00022781"/>
    </source>
</evidence>
<dbReference type="GO" id="GO:0045259">
    <property type="term" value="C:proton-transporting ATP synthase complex"/>
    <property type="evidence" value="ECO:0007669"/>
    <property type="project" value="UniProtKB-KW"/>
</dbReference>
<comment type="subunit">
    <text evidence="15">F-type ATPases have 2 components, F(1) - the catalytic core - and F(0) - the membrane proton channel. F(1) has five subunits: alpha(3), beta(3), gamma(1), delta(1), epsilon(1). F(0) has three main subunits: a(1), b(2) and c(10-14). The alpha and beta chains form an alternating ring which encloses part of the gamma chain. F(1) is attached to F(0) by a central stalk formed by the gamma and epsilon chains, while a peripheral stalk is formed by the delta and b chains.</text>
</comment>
<dbReference type="EMBL" id="LR217725">
    <property type="protein sequence ID" value="VFP86580.1"/>
    <property type="molecule type" value="Genomic_DNA"/>
</dbReference>
<keyword evidence="3 15" id="KW-1003">Cell membrane</keyword>
<proteinExistence type="inferred from homology"/>
<dbReference type="RefSeq" id="WP_072665957.1">
    <property type="nucleotide sequence ID" value="NZ_LR217725.1"/>
</dbReference>
<keyword evidence="18" id="KW-1185">Reference proteome</keyword>
<keyword evidence="4 15" id="KW-0138">CF(0)</keyword>
<evidence type="ECO:0000256" key="15">
    <source>
        <dbReference type="HAMAP-Rule" id="MF_01398"/>
    </source>
</evidence>
<evidence type="ECO:0000256" key="9">
    <source>
        <dbReference type="ARBA" id="ARBA00023136"/>
    </source>
</evidence>
<dbReference type="AlphaFoldDB" id="A0A451DIS3"/>
<evidence type="ECO:0000313" key="17">
    <source>
        <dbReference type="EMBL" id="VFP86580.1"/>
    </source>
</evidence>
<dbReference type="NCBIfam" id="NF004411">
    <property type="entry name" value="PRK05759.1-2"/>
    <property type="match status" value="1"/>
</dbReference>
<evidence type="ECO:0000256" key="12">
    <source>
        <dbReference type="ARBA" id="ARBA00025614"/>
    </source>
</evidence>
<dbReference type="PANTHER" id="PTHR33445:SF1">
    <property type="entry name" value="ATP SYNTHASE SUBUNIT B"/>
    <property type="match status" value="1"/>
</dbReference>
<dbReference type="InterPro" id="IPR050059">
    <property type="entry name" value="ATP_synthase_B_chain"/>
</dbReference>
<evidence type="ECO:0000256" key="1">
    <source>
        <dbReference type="ARBA" id="ARBA00005513"/>
    </source>
</evidence>